<proteinExistence type="predicted"/>
<dbReference type="Gene3D" id="1.25.10.10">
    <property type="entry name" value="Leucine-rich Repeat Variant"/>
    <property type="match status" value="2"/>
</dbReference>
<evidence type="ECO:0000313" key="6">
    <source>
        <dbReference type="EMBL" id="PSR56518.1"/>
    </source>
</evidence>
<evidence type="ECO:0000259" key="5">
    <source>
        <dbReference type="PROSITE" id="PS51007"/>
    </source>
</evidence>
<keyword evidence="2 4" id="KW-0479">Metal-binding</keyword>
<dbReference type="InterPro" id="IPR036909">
    <property type="entry name" value="Cyt_c-like_dom_sf"/>
</dbReference>
<dbReference type="EMBL" id="PYFT01000001">
    <property type="protein sequence ID" value="PSR56518.1"/>
    <property type="molecule type" value="Genomic_DNA"/>
</dbReference>
<keyword evidence="7" id="KW-1185">Reference proteome</keyword>
<dbReference type="InterPro" id="IPR009056">
    <property type="entry name" value="Cyt_c-like_dom"/>
</dbReference>
<gene>
    <name evidence="6" type="ORF">AHMF7605_24990</name>
</gene>
<dbReference type="Pfam" id="PF23500">
    <property type="entry name" value="DUF7133"/>
    <property type="match status" value="1"/>
</dbReference>
<sequence>MKNILTAFTKNNKLFWISALAPALFLAGFTKDDPTGKKITRLVPAEAAARAKAIEAGENPILDAGLSMHVWGIDSLIADPIAIDIDDKGRLFYTRTNRQKSSEFDIRGHQNWEIPSISMQTVEDRRNFLRKTLAPNLSAQNTWLPDINNDGSHDWRDLTVQKENVFRVEDTDGDGVADFRQLVVEDFNDEVTDVAHGVLAHNDELYVTAAPDMWKLKDKDGDGLMDEKKSIMTGFGVHIGFSGHGLSGLEVGPDGKIYWQIGDIGFNGKGPDGKKWEYPNSGVVVRCNPDGSDFEVFASGNRNTHEFVFDEYGNLISEDNDGDHPGEKERLVYIVNGADIGWRSNWQYGKYRDPDNNTYKVWMDENMYKPRFEGQAAYITPTIANFVSGPAGMLYNPGTALSPKYKNHFFIGEFTGSAARSGIHAFTLKPKGASFELGETKKIVGNVLGTGIDFGPDGAMYVADWINGWGTKNNGRIWKLDDKSQANSAERQLTKTLLAANFTSKSDNELGDLLKNADMRVRQKAQFALATRGEKGAAVFQKNIKQTTHQLARVHGIWGMSQLARQDKKYAKPLVSLLKDKDPEIRAQAAKWLGDVKYAEAGKALIPVLKDNNSRTRFFAAEALGRIAYEPAVNPLIDLLIANNDEDAYIRHAGSLALARIGKAEPVVALAKHSSRAVRIAAVVALRRMSHPGISSFLADQDEFIVTEAARAINDDLSIKEALPALGNLLATTRFTNEALIRRAINANLRVGTPEAMQNLVNYAQKEGNPIAMRAEAMDALSTWAKPSVLDRVDGRLRGEIQRDPVAVKTETGDMYIKLLSNPDKNIRMSAVKAISKLKIEQGATPLFARLKEDKEAGIRVEALRALAALQDKQISKAIEQALSDQEKTVRVAALDLLGKTNMQTDLMVSMLSDVINTRTTEEKQAALLTLGKLPVKNTQKVFDQLLTKMAAGNLAPEVQLELAEAIDSTRSRQLIAQHKTITAKLSPDALMASFKGSLLGGEPEIGRNIFFRHQTAQCIRCHSYDDLGGNAGPRLNGVANRLTREQLLEAVINPSARLAPGFGTVTLALKNGKTVNGILQGETDSEILVKVGDQPNTSIRKDQVAKRTNSPSSMPEMRYLLTKREIRDVVSFLATLKESE</sequence>
<evidence type="ECO:0000256" key="4">
    <source>
        <dbReference type="PROSITE-ProRule" id="PRU00433"/>
    </source>
</evidence>
<dbReference type="PROSITE" id="PS51007">
    <property type="entry name" value="CYTC"/>
    <property type="match status" value="1"/>
</dbReference>
<dbReference type="InterPro" id="IPR013427">
    <property type="entry name" value="Haem-bd_dom_put"/>
</dbReference>
<accession>A0A2T2YLY0</accession>
<dbReference type="Proteomes" id="UP000240357">
    <property type="component" value="Unassembled WGS sequence"/>
</dbReference>
<dbReference type="GO" id="GO:0020037">
    <property type="term" value="F:heme binding"/>
    <property type="evidence" value="ECO:0007669"/>
    <property type="project" value="InterPro"/>
</dbReference>
<dbReference type="GO" id="GO:0046872">
    <property type="term" value="F:metal ion binding"/>
    <property type="evidence" value="ECO:0007669"/>
    <property type="project" value="UniProtKB-KW"/>
</dbReference>
<dbReference type="InterPro" id="IPR055557">
    <property type="entry name" value="DUF7133"/>
</dbReference>
<dbReference type="Pfam" id="PF13646">
    <property type="entry name" value="HEAT_2"/>
    <property type="match status" value="2"/>
</dbReference>
<keyword evidence="1 4" id="KW-0349">Heme</keyword>
<evidence type="ECO:0000313" key="7">
    <source>
        <dbReference type="Proteomes" id="UP000240357"/>
    </source>
</evidence>
<protein>
    <submittedName>
        <fullName evidence="6">Heme-binding protein</fullName>
    </submittedName>
</protein>
<evidence type="ECO:0000256" key="2">
    <source>
        <dbReference type="ARBA" id="ARBA00022723"/>
    </source>
</evidence>
<dbReference type="PANTHER" id="PTHR33546:SF1">
    <property type="entry name" value="LARGE, MULTIFUNCTIONAL SECRETED PROTEIN"/>
    <property type="match status" value="1"/>
</dbReference>
<dbReference type="InterPro" id="IPR004155">
    <property type="entry name" value="PBS_lyase_HEAT"/>
</dbReference>
<dbReference type="Gene3D" id="1.10.760.10">
    <property type="entry name" value="Cytochrome c-like domain"/>
    <property type="match status" value="1"/>
</dbReference>
<dbReference type="SMART" id="SM00567">
    <property type="entry name" value="EZ_HEAT"/>
    <property type="match status" value="4"/>
</dbReference>
<dbReference type="GO" id="GO:0009055">
    <property type="term" value="F:electron transfer activity"/>
    <property type="evidence" value="ECO:0007669"/>
    <property type="project" value="InterPro"/>
</dbReference>
<evidence type="ECO:0000256" key="3">
    <source>
        <dbReference type="ARBA" id="ARBA00023004"/>
    </source>
</evidence>
<dbReference type="AlphaFoldDB" id="A0A2T2YLY0"/>
<organism evidence="6 7">
    <name type="scientific">Adhaeribacter arboris</name>
    <dbReference type="NCBI Taxonomy" id="2072846"/>
    <lineage>
        <taxon>Bacteria</taxon>
        <taxon>Pseudomonadati</taxon>
        <taxon>Bacteroidota</taxon>
        <taxon>Cytophagia</taxon>
        <taxon>Cytophagales</taxon>
        <taxon>Hymenobacteraceae</taxon>
        <taxon>Adhaeribacter</taxon>
    </lineage>
</organism>
<dbReference type="OrthoDB" id="9808161at2"/>
<dbReference type="InterPro" id="IPR011989">
    <property type="entry name" value="ARM-like"/>
</dbReference>
<dbReference type="Gene3D" id="2.120.10.30">
    <property type="entry name" value="TolB, C-terminal domain"/>
    <property type="match status" value="1"/>
</dbReference>
<dbReference type="SUPFAM" id="SSF48371">
    <property type="entry name" value="ARM repeat"/>
    <property type="match status" value="1"/>
</dbReference>
<reference evidence="6 7" key="1">
    <citation type="submission" date="2018-03" db="EMBL/GenBank/DDBJ databases">
        <title>Adhaeribacter sp. HMF7605 Genome sequencing and assembly.</title>
        <authorList>
            <person name="Kang H."/>
            <person name="Kang J."/>
            <person name="Cha I."/>
            <person name="Kim H."/>
            <person name="Joh K."/>
        </authorList>
    </citation>
    <scope>NUCLEOTIDE SEQUENCE [LARGE SCALE GENOMIC DNA]</scope>
    <source>
        <strain evidence="6 7">HMF7605</strain>
    </source>
</reference>
<dbReference type="PANTHER" id="PTHR33546">
    <property type="entry name" value="LARGE, MULTIFUNCTIONAL SECRETED PROTEIN-RELATED"/>
    <property type="match status" value="1"/>
</dbReference>
<keyword evidence="3 4" id="KW-0408">Iron</keyword>
<name>A0A2T2YLY0_9BACT</name>
<dbReference type="RefSeq" id="WP_106932696.1">
    <property type="nucleotide sequence ID" value="NZ_PYFT01000001.1"/>
</dbReference>
<evidence type="ECO:0000256" key="1">
    <source>
        <dbReference type="ARBA" id="ARBA00022617"/>
    </source>
</evidence>
<dbReference type="InterPro" id="IPR011042">
    <property type="entry name" value="6-blade_b-propeller_TolB-like"/>
</dbReference>
<dbReference type="InterPro" id="IPR016024">
    <property type="entry name" value="ARM-type_fold"/>
</dbReference>
<dbReference type="SUPFAM" id="SSF46626">
    <property type="entry name" value="Cytochrome c"/>
    <property type="match status" value="1"/>
</dbReference>
<dbReference type="SUPFAM" id="SSF50952">
    <property type="entry name" value="Soluble quinoprotein glucose dehydrogenase"/>
    <property type="match status" value="1"/>
</dbReference>
<dbReference type="InterPro" id="IPR011041">
    <property type="entry name" value="Quinoprot_gluc/sorb_DH_b-prop"/>
</dbReference>
<comment type="caution">
    <text evidence="6">The sequence shown here is derived from an EMBL/GenBank/DDBJ whole genome shotgun (WGS) entry which is preliminary data.</text>
</comment>
<dbReference type="NCBIfam" id="TIGR02603">
    <property type="entry name" value="CxxCH_TIGR02603"/>
    <property type="match status" value="1"/>
</dbReference>
<feature type="domain" description="Cytochrome c" evidence="5">
    <location>
        <begin position="1002"/>
        <end position="1138"/>
    </location>
</feature>